<dbReference type="AlphaFoldDB" id="A0A4Y9ZHA1"/>
<comment type="caution">
    <text evidence="3">The sequence shown here is derived from an EMBL/GenBank/DDBJ whole genome shotgun (WGS) entry which is preliminary data.</text>
</comment>
<evidence type="ECO:0000259" key="1">
    <source>
        <dbReference type="Pfam" id="PF02770"/>
    </source>
</evidence>
<evidence type="ECO:0008006" key="5">
    <source>
        <dbReference type="Google" id="ProtNLM"/>
    </source>
</evidence>
<evidence type="ECO:0000313" key="3">
    <source>
        <dbReference type="EMBL" id="TFY73550.1"/>
    </source>
</evidence>
<protein>
    <recommendedName>
        <fullName evidence="5">Adaptive response protein AidB N-terminal domain-containing protein</fullName>
    </recommendedName>
</protein>
<reference evidence="3 4" key="1">
    <citation type="submission" date="2019-02" db="EMBL/GenBank/DDBJ databases">
        <title>Genome sequencing of the rare red list fungi Hericium alpestre (H. flagellum).</title>
        <authorList>
            <person name="Buettner E."/>
            <person name="Kellner H."/>
        </authorList>
    </citation>
    <scope>NUCLEOTIDE SEQUENCE [LARGE SCALE GENOMIC DNA]</scope>
    <source>
        <strain evidence="3 4">DSM 108284</strain>
    </source>
</reference>
<keyword evidence="4" id="KW-1185">Reference proteome</keyword>
<dbReference type="InterPro" id="IPR041504">
    <property type="entry name" value="AidB_N"/>
</dbReference>
<feature type="domain" description="Adaptive response protein AidB N-terminal" evidence="2">
    <location>
        <begin position="8"/>
        <end position="162"/>
    </location>
</feature>
<dbReference type="Pfam" id="PF18158">
    <property type="entry name" value="AidB_N"/>
    <property type="match status" value="1"/>
</dbReference>
<accession>A0A4Y9ZHA1</accession>
<dbReference type="Pfam" id="PF02770">
    <property type="entry name" value="Acyl-CoA_dh_M"/>
    <property type="match status" value="1"/>
</dbReference>
<feature type="domain" description="Acyl-CoA oxidase/dehydrogenase middle" evidence="1">
    <location>
        <begin position="172"/>
        <end position="286"/>
    </location>
</feature>
<dbReference type="Proteomes" id="UP000298061">
    <property type="component" value="Unassembled WGS sequence"/>
</dbReference>
<name>A0A4Y9ZHA1_9AGAM</name>
<gene>
    <name evidence="3" type="ORF">EWM64_g10461</name>
</gene>
<proteinExistence type="predicted"/>
<dbReference type="Gene3D" id="2.40.110.20">
    <property type="match status" value="1"/>
</dbReference>
<dbReference type="SUPFAM" id="SSF56645">
    <property type="entry name" value="Acyl-CoA dehydrogenase NM domain-like"/>
    <property type="match status" value="1"/>
</dbReference>
<dbReference type="InterPro" id="IPR052904">
    <property type="entry name" value="Acyl-CoA_dehydrogenase-like"/>
</dbReference>
<organism evidence="3 4">
    <name type="scientific">Hericium alpestre</name>
    <dbReference type="NCBI Taxonomy" id="135208"/>
    <lineage>
        <taxon>Eukaryota</taxon>
        <taxon>Fungi</taxon>
        <taxon>Dikarya</taxon>
        <taxon>Basidiomycota</taxon>
        <taxon>Agaricomycotina</taxon>
        <taxon>Agaricomycetes</taxon>
        <taxon>Russulales</taxon>
        <taxon>Hericiaceae</taxon>
        <taxon>Hericium</taxon>
    </lineage>
</organism>
<dbReference type="EMBL" id="SFCI01002751">
    <property type="protein sequence ID" value="TFY73550.1"/>
    <property type="molecule type" value="Genomic_DNA"/>
</dbReference>
<dbReference type="InterPro" id="IPR006091">
    <property type="entry name" value="Acyl-CoA_Oxase/DH_mid-dom"/>
</dbReference>
<dbReference type="OrthoDB" id="10251155at2759"/>
<dbReference type="PANTHER" id="PTHR42707:SF2">
    <property type="entry name" value="ACD11 DEHYDROGENASE"/>
    <property type="match status" value="1"/>
</dbReference>
<sequence>MRVEEGFQQTPCSDDAPYTSDPVLQSLLKRVLPPRIHDEVDPDLQRFEKEIVRTVRPLSELAYPPSVTQYNQWGQRVDTLHTSEGWRGLKAFVQKEGIIAIPYERKQGEYSRIFAFMKMALMNGDGQVIFCPMAMTDGSARVLELHGNSATKKDVLSRLISRDPAVAFTAGQWMTERPGGSDVSQTETAAVATPNISSPYGPAHKLDGFKWFSSATESNVAVALARTGMPAQGSRGLSLFLVPLRLPLLPDPTAPPSLPTSNNIYIHRLKNKFGTQIVPTAELSLQGAQAYQLGPTGAGIKCITPVLAITRVYSAVSS</sequence>
<dbReference type="PANTHER" id="PTHR42707">
    <property type="entry name" value="ACYL-COA DEHYDROGENASE"/>
    <property type="match status" value="1"/>
</dbReference>
<dbReference type="STRING" id="135208.A0A4Y9ZHA1"/>
<dbReference type="GO" id="GO:0003995">
    <property type="term" value="F:acyl-CoA dehydrogenase activity"/>
    <property type="evidence" value="ECO:0007669"/>
    <property type="project" value="TreeGrafter"/>
</dbReference>
<feature type="non-terminal residue" evidence="3">
    <location>
        <position position="318"/>
    </location>
</feature>
<evidence type="ECO:0000259" key="2">
    <source>
        <dbReference type="Pfam" id="PF18158"/>
    </source>
</evidence>
<dbReference type="InterPro" id="IPR009100">
    <property type="entry name" value="AcylCoA_DH/oxidase_NM_dom_sf"/>
</dbReference>
<evidence type="ECO:0000313" key="4">
    <source>
        <dbReference type="Proteomes" id="UP000298061"/>
    </source>
</evidence>